<feature type="compositionally biased region" description="Basic residues" evidence="1">
    <location>
        <begin position="199"/>
        <end position="216"/>
    </location>
</feature>
<dbReference type="PANTHER" id="PTHR28366">
    <property type="entry name" value="CHROMOSOME 1 OPEN READING FRAME 131"/>
    <property type="match status" value="1"/>
</dbReference>
<keyword evidence="3" id="KW-1185">Reference proteome</keyword>
<dbReference type="Pfam" id="PF15375">
    <property type="entry name" value="FSAF1"/>
    <property type="match status" value="1"/>
</dbReference>
<feature type="compositionally biased region" description="Basic residues" evidence="1">
    <location>
        <begin position="33"/>
        <end position="42"/>
    </location>
</feature>
<name>A0AA47MEK3_MERPO</name>
<comment type="caution">
    <text evidence="2">The sequence shown here is derived from an EMBL/GenBank/DDBJ whole genome shotgun (WGS) entry which is preliminary data.</text>
</comment>
<accession>A0AA47MEK3</accession>
<feature type="compositionally biased region" description="Polar residues" evidence="1">
    <location>
        <begin position="217"/>
        <end position="229"/>
    </location>
</feature>
<evidence type="ECO:0000313" key="3">
    <source>
        <dbReference type="Proteomes" id="UP001174136"/>
    </source>
</evidence>
<gene>
    <name evidence="2" type="ORF">N1851_024809</name>
</gene>
<dbReference type="PANTHER" id="PTHR28366:SF1">
    <property type="entry name" value="CHROMOSOME 1 OPEN READING FRAME 131"/>
    <property type="match status" value="1"/>
</dbReference>
<dbReference type="InterPro" id="IPR027973">
    <property type="entry name" value="FSAF1-like"/>
</dbReference>
<protein>
    <submittedName>
        <fullName evidence="2">Uncharacterized protein</fullName>
    </submittedName>
</protein>
<dbReference type="EMBL" id="JAOPHQ010004588">
    <property type="protein sequence ID" value="KAK0138647.1"/>
    <property type="molecule type" value="Genomic_DNA"/>
</dbReference>
<dbReference type="AlphaFoldDB" id="A0AA47MEK3"/>
<feature type="compositionally biased region" description="Acidic residues" evidence="1">
    <location>
        <begin position="46"/>
        <end position="58"/>
    </location>
</feature>
<organism evidence="2 3">
    <name type="scientific">Merluccius polli</name>
    <name type="common">Benguela hake</name>
    <name type="synonym">Merluccius cadenati</name>
    <dbReference type="NCBI Taxonomy" id="89951"/>
    <lineage>
        <taxon>Eukaryota</taxon>
        <taxon>Metazoa</taxon>
        <taxon>Chordata</taxon>
        <taxon>Craniata</taxon>
        <taxon>Vertebrata</taxon>
        <taxon>Euteleostomi</taxon>
        <taxon>Actinopterygii</taxon>
        <taxon>Neopterygii</taxon>
        <taxon>Teleostei</taxon>
        <taxon>Neoteleostei</taxon>
        <taxon>Acanthomorphata</taxon>
        <taxon>Zeiogadaria</taxon>
        <taxon>Gadariae</taxon>
        <taxon>Gadiformes</taxon>
        <taxon>Gadoidei</taxon>
        <taxon>Merlucciidae</taxon>
        <taxon>Merluccius</taxon>
    </lineage>
</organism>
<feature type="compositionally biased region" description="Basic and acidic residues" evidence="1">
    <location>
        <begin position="116"/>
        <end position="132"/>
    </location>
</feature>
<feature type="region of interest" description="Disordered" evidence="1">
    <location>
        <begin position="164"/>
        <end position="234"/>
    </location>
</feature>
<proteinExistence type="predicted"/>
<evidence type="ECO:0000256" key="1">
    <source>
        <dbReference type="SAM" id="MobiDB-lite"/>
    </source>
</evidence>
<dbReference type="InterPro" id="IPR052852">
    <property type="entry name" value="SSU_Processome_Comp"/>
</dbReference>
<reference evidence="2" key="1">
    <citation type="journal article" date="2023" name="Front. Mar. Sci.">
        <title>A new Merluccius polli reference genome to investigate the effects of global change in West African waters.</title>
        <authorList>
            <person name="Mateo J.L."/>
            <person name="Blanco-Fernandez C."/>
            <person name="Garcia-Vazquez E."/>
            <person name="Machado-Schiaffino G."/>
        </authorList>
    </citation>
    <scope>NUCLEOTIDE SEQUENCE</scope>
    <source>
        <strain evidence="2">C29</strain>
        <tissue evidence="2">Fin</tissue>
    </source>
</reference>
<dbReference type="Proteomes" id="UP001174136">
    <property type="component" value="Unassembled WGS sequence"/>
</dbReference>
<feature type="region of interest" description="Disordered" evidence="1">
    <location>
        <begin position="23"/>
        <end position="132"/>
    </location>
</feature>
<evidence type="ECO:0000313" key="2">
    <source>
        <dbReference type="EMBL" id="KAK0138647.1"/>
    </source>
</evidence>
<sequence>MDNTDTSDDDQSLLDQVLNNLYDFGDAMASETKKKKKSKRKRREEEVEEEEVVSDDTQDTQTQHPPVKHSQGKPVPVHPHPPRVQRANVEVVTFEDPAKKPRVQQKPASDFKIAPKVKEKEESNKDDPEELTFEKARLEVHRFGIRGYKKEQQRSFEQERAIMLGAKPPKKQYLNYKTLQQDLQEKKKKAKEEVQPDQKKKKNSKPGDKKKKKKKGTTTPSVFGSSAGSASMGRFKGGMLMLSSKEIEKINGPS</sequence>